<evidence type="ECO:0000313" key="1">
    <source>
        <dbReference type="EMBL" id="JAH76045.1"/>
    </source>
</evidence>
<reference evidence="1" key="2">
    <citation type="journal article" date="2015" name="Fish Shellfish Immunol.">
        <title>Early steps in the European eel (Anguilla anguilla)-Vibrio vulnificus interaction in the gills: Role of the RtxA13 toxin.</title>
        <authorList>
            <person name="Callol A."/>
            <person name="Pajuelo D."/>
            <person name="Ebbesson L."/>
            <person name="Teles M."/>
            <person name="MacKenzie S."/>
            <person name="Amaro C."/>
        </authorList>
    </citation>
    <scope>NUCLEOTIDE SEQUENCE</scope>
</reference>
<dbReference type="AlphaFoldDB" id="A0A0E9VF13"/>
<proteinExistence type="predicted"/>
<organism evidence="1">
    <name type="scientific">Anguilla anguilla</name>
    <name type="common">European freshwater eel</name>
    <name type="synonym">Muraena anguilla</name>
    <dbReference type="NCBI Taxonomy" id="7936"/>
    <lineage>
        <taxon>Eukaryota</taxon>
        <taxon>Metazoa</taxon>
        <taxon>Chordata</taxon>
        <taxon>Craniata</taxon>
        <taxon>Vertebrata</taxon>
        <taxon>Euteleostomi</taxon>
        <taxon>Actinopterygii</taxon>
        <taxon>Neopterygii</taxon>
        <taxon>Teleostei</taxon>
        <taxon>Anguilliformes</taxon>
        <taxon>Anguillidae</taxon>
        <taxon>Anguilla</taxon>
    </lineage>
</organism>
<reference evidence="1" key="1">
    <citation type="submission" date="2014-11" db="EMBL/GenBank/DDBJ databases">
        <authorList>
            <person name="Amaro Gonzalez C."/>
        </authorList>
    </citation>
    <scope>NUCLEOTIDE SEQUENCE</scope>
</reference>
<name>A0A0E9VF13_ANGAN</name>
<sequence length="32" mass="3777">MENAKCKVKWTFHLKFKIVRLSANKIKNSISI</sequence>
<protein>
    <submittedName>
        <fullName evidence="1">Uncharacterized protein</fullName>
    </submittedName>
</protein>
<accession>A0A0E9VF13</accession>
<dbReference type="EMBL" id="GBXM01032532">
    <property type="protein sequence ID" value="JAH76045.1"/>
    <property type="molecule type" value="Transcribed_RNA"/>
</dbReference>